<protein>
    <submittedName>
        <fullName evidence="2">CABYR isoform 11</fullName>
    </submittedName>
</protein>
<dbReference type="Proteomes" id="UP000236370">
    <property type="component" value="Unassembled WGS sequence"/>
</dbReference>
<feature type="non-terminal residue" evidence="2">
    <location>
        <position position="36"/>
    </location>
</feature>
<comment type="caution">
    <text evidence="2">The sequence shown here is derived from an EMBL/GenBank/DDBJ whole genome shotgun (WGS) entry which is preliminary data.</text>
</comment>
<evidence type="ECO:0000313" key="3">
    <source>
        <dbReference type="Proteomes" id="UP000236370"/>
    </source>
</evidence>
<reference evidence="2 3" key="1">
    <citation type="submission" date="2017-12" db="EMBL/GenBank/DDBJ databases">
        <title>High-resolution comparative analysis of great ape genomes.</title>
        <authorList>
            <person name="Pollen A."/>
            <person name="Hastie A."/>
            <person name="Hormozdiari F."/>
            <person name="Dougherty M."/>
            <person name="Liu R."/>
            <person name="Chaisson M."/>
            <person name="Hoppe E."/>
            <person name="Hill C."/>
            <person name="Pang A."/>
            <person name="Hillier L."/>
            <person name="Baker C."/>
            <person name="Armstrong J."/>
            <person name="Shendure J."/>
            <person name="Paten B."/>
            <person name="Wilson R."/>
            <person name="Chao H."/>
            <person name="Schneider V."/>
            <person name="Ventura M."/>
            <person name="Kronenberg Z."/>
            <person name="Murali S."/>
            <person name="Gordon D."/>
            <person name="Cantsilieris S."/>
            <person name="Munson K."/>
            <person name="Nelson B."/>
            <person name="Raja A."/>
            <person name="Underwood J."/>
            <person name="Diekhans M."/>
            <person name="Fiddes I."/>
            <person name="Haussler D."/>
            <person name="Eichler E."/>
        </authorList>
    </citation>
    <scope>NUCLEOTIDE SEQUENCE [LARGE SCALE GENOMIC DNA]</scope>
    <source>
        <strain evidence="2">Yerkes chimp pedigree #C0471</strain>
    </source>
</reference>
<name>A0A2J8MPQ4_PANTR</name>
<evidence type="ECO:0000256" key="1">
    <source>
        <dbReference type="SAM" id="MobiDB-lite"/>
    </source>
</evidence>
<dbReference type="EMBL" id="NBAG03000249">
    <property type="protein sequence ID" value="PNI61487.1"/>
    <property type="molecule type" value="Genomic_DNA"/>
</dbReference>
<gene>
    <name evidence="2" type="ORF">CK820_G0018625</name>
</gene>
<proteinExistence type="predicted"/>
<accession>A0A2J8MPQ4</accession>
<feature type="region of interest" description="Disordered" evidence="1">
    <location>
        <begin position="1"/>
        <end position="36"/>
    </location>
</feature>
<feature type="compositionally biased region" description="Basic and acidic residues" evidence="1">
    <location>
        <begin position="1"/>
        <end position="19"/>
    </location>
</feature>
<dbReference type="AlphaFoldDB" id="A0A2J8MPQ4"/>
<evidence type="ECO:0000313" key="2">
    <source>
        <dbReference type="EMBL" id="PNI61487.1"/>
    </source>
</evidence>
<organism evidence="2 3">
    <name type="scientific">Pan troglodytes</name>
    <name type="common">Chimpanzee</name>
    <dbReference type="NCBI Taxonomy" id="9598"/>
    <lineage>
        <taxon>Eukaryota</taxon>
        <taxon>Metazoa</taxon>
        <taxon>Chordata</taxon>
        <taxon>Craniata</taxon>
        <taxon>Vertebrata</taxon>
        <taxon>Euteleostomi</taxon>
        <taxon>Mammalia</taxon>
        <taxon>Eutheria</taxon>
        <taxon>Euarchontoglires</taxon>
        <taxon>Primates</taxon>
        <taxon>Haplorrhini</taxon>
        <taxon>Catarrhini</taxon>
        <taxon>Hominidae</taxon>
        <taxon>Pan</taxon>
    </lineage>
</organism>
<sequence length="36" mass="4072">MEKSTDTDEDNVTRTEYSDKTTQFPSVYAVPGTEQT</sequence>